<sequence>MPKEKYGPCIQVQHRKNQRAFAGKGHNVTNIEDKSTTTALRIEDESTTVAAGIVTNIEGHNVANLATGLAQTYKDHLNTIHGEVAATGDVIQVPVSLSPTKHSAVKLRDRRLESPYEILRATRVEGGKDLLGPVIVWCLSKTSSKMTVASSISGVATIGVSEEVPADTVSVQWRDNNAFDDDDGMVRFSEPNVDHCMVVSFVMENEEWDVDQLLFLLPSDCVQCILAILLPSPMFEPDRIGWWGAPNFKFTIKSSYKRISSHSGMIQDKA</sequence>
<organism evidence="1 2">
    <name type="scientific">Hibiscus sabdariffa</name>
    <name type="common">roselle</name>
    <dbReference type="NCBI Taxonomy" id="183260"/>
    <lineage>
        <taxon>Eukaryota</taxon>
        <taxon>Viridiplantae</taxon>
        <taxon>Streptophyta</taxon>
        <taxon>Embryophyta</taxon>
        <taxon>Tracheophyta</taxon>
        <taxon>Spermatophyta</taxon>
        <taxon>Magnoliopsida</taxon>
        <taxon>eudicotyledons</taxon>
        <taxon>Gunneridae</taxon>
        <taxon>Pentapetalae</taxon>
        <taxon>rosids</taxon>
        <taxon>malvids</taxon>
        <taxon>Malvales</taxon>
        <taxon>Malvaceae</taxon>
        <taxon>Malvoideae</taxon>
        <taxon>Hibiscus</taxon>
    </lineage>
</organism>
<protein>
    <submittedName>
        <fullName evidence="1">Uncharacterized protein</fullName>
    </submittedName>
</protein>
<proteinExistence type="predicted"/>
<keyword evidence="2" id="KW-1185">Reference proteome</keyword>
<accession>A0ABR2QKA0</accession>
<name>A0ABR2QKA0_9ROSI</name>
<dbReference type="EMBL" id="JBBPBN010000036">
    <property type="protein sequence ID" value="KAK9001092.1"/>
    <property type="molecule type" value="Genomic_DNA"/>
</dbReference>
<dbReference type="Proteomes" id="UP001396334">
    <property type="component" value="Unassembled WGS sequence"/>
</dbReference>
<evidence type="ECO:0000313" key="2">
    <source>
        <dbReference type="Proteomes" id="UP001396334"/>
    </source>
</evidence>
<reference evidence="1 2" key="1">
    <citation type="journal article" date="2024" name="G3 (Bethesda)">
        <title>Genome assembly of Hibiscus sabdariffa L. provides insights into metabolisms of medicinal natural products.</title>
        <authorList>
            <person name="Kim T."/>
        </authorList>
    </citation>
    <scope>NUCLEOTIDE SEQUENCE [LARGE SCALE GENOMIC DNA]</scope>
    <source>
        <strain evidence="1">TK-2024</strain>
        <tissue evidence="1">Old leaves</tissue>
    </source>
</reference>
<comment type="caution">
    <text evidence="1">The sequence shown here is derived from an EMBL/GenBank/DDBJ whole genome shotgun (WGS) entry which is preliminary data.</text>
</comment>
<gene>
    <name evidence="1" type="ORF">V6N11_082884</name>
</gene>
<evidence type="ECO:0000313" key="1">
    <source>
        <dbReference type="EMBL" id="KAK9001092.1"/>
    </source>
</evidence>